<dbReference type="EMBL" id="CAKOFQ010006884">
    <property type="protein sequence ID" value="CAH1979829.1"/>
    <property type="molecule type" value="Genomic_DNA"/>
</dbReference>
<evidence type="ECO:0000313" key="2">
    <source>
        <dbReference type="Proteomes" id="UP001152888"/>
    </source>
</evidence>
<gene>
    <name evidence="1" type="ORF">ACAOBT_LOCUS13644</name>
</gene>
<dbReference type="Proteomes" id="UP001152888">
    <property type="component" value="Unassembled WGS sequence"/>
</dbReference>
<name>A0A9P0PGJ5_ACAOB</name>
<evidence type="ECO:0000313" key="1">
    <source>
        <dbReference type="EMBL" id="CAH1979829.1"/>
    </source>
</evidence>
<proteinExistence type="predicted"/>
<reference evidence="1" key="1">
    <citation type="submission" date="2022-03" db="EMBL/GenBank/DDBJ databases">
        <authorList>
            <person name="Sayadi A."/>
        </authorList>
    </citation>
    <scope>NUCLEOTIDE SEQUENCE</scope>
</reference>
<accession>A0A9P0PGJ5</accession>
<dbReference type="AlphaFoldDB" id="A0A9P0PGJ5"/>
<organism evidence="1 2">
    <name type="scientific">Acanthoscelides obtectus</name>
    <name type="common">Bean weevil</name>
    <name type="synonym">Bruchus obtectus</name>
    <dbReference type="NCBI Taxonomy" id="200917"/>
    <lineage>
        <taxon>Eukaryota</taxon>
        <taxon>Metazoa</taxon>
        <taxon>Ecdysozoa</taxon>
        <taxon>Arthropoda</taxon>
        <taxon>Hexapoda</taxon>
        <taxon>Insecta</taxon>
        <taxon>Pterygota</taxon>
        <taxon>Neoptera</taxon>
        <taxon>Endopterygota</taxon>
        <taxon>Coleoptera</taxon>
        <taxon>Polyphaga</taxon>
        <taxon>Cucujiformia</taxon>
        <taxon>Chrysomeloidea</taxon>
        <taxon>Chrysomelidae</taxon>
        <taxon>Bruchinae</taxon>
        <taxon>Bruchini</taxon>
        <taxon>Acanthoscelides</taxon>
    </lineage>
</organism>
<sequence>MSKEFDLCVWTPPFLFSSPNLVAIPPKSHEVLVNMCLITIPQYD</sequence>
<keyword evidence="2" id="KW-1185">Reference proteome</keyword>
<protein>
    <submittedName>
        <fullName evidence="1">Uncharacterized protein</fullName>
    </submittedName>
</protein>
<comment type="caution">
    <text evidence="1">The sequence shown here is derived from an EMBL/GenBank/DDBJ whole genome shotgun (WGS) entry which is preliminary data.</text>
</comment>